<dbReference type="RefSeq" id="WP_189221586.1">
    <property type="nucleotide sequence ID" value="NZ_BMRG01000001.1"/>
</dbReference>
<dbReference type="InterPro" id="IPR012551">
    <property type="entry name" value="DUF1707_SHOCT-like"/>
</dbReference>
<evidence type="ECO:0000313" key="2">
    <source>
        <dbReference type="EMBL" id="GGP38700.1"/>
    </source>
</evidence>
<feature type="domain" description="DUF1707" evidence="1">
    <location>
        <begin position="11"/>
        <end position="63"/>
    </location>
</feature>
<sequence>MEGPAVDPKDLRVSDAEREHVVGLLQKAIGRGLITLDEFTERTDTALASRTRGELNSVLLDLPGVVHGDQAAGPSVAPRERTELKTTMSSVSRKGRWSVPRSLVVRNRMGTTALDFRDADIPHPVVDVELDVAGGMVQLVLPEGATVDADEVEATMGSVVTDKLGTGVGGSPHFVVRGSVRAGSLEIRTKKQRFGFRRA</sequence>
<dbReference type="AlphaFoldDB" id="A0A918AKK0"/>
<dbReference type="EMBL" id="BMRG01000001">
    <property type="protein sequence ID" value="GGP38700.1"/>
    <property type="molecule type" value="Genomic_DNA"/>
</dbReference>
<evidence type="ECO:0000259" key="1">
    <source>
        <dbReference type="Pfam" id="PF08044"/>
    </source>
</evidence>
<dbReference type="Proteomes" id="UP000639606">
    <property type="component" value="Unassembled WGS sequence"/>
</dbReference>
<reference evidence="2" key="1">
    <citation type="journal article" date="2014" name="Int. J. Syst. Evol. Microbiol.">
        <title>Complete genome sequence of Corynebacterium casei LMG S-19264T (=DSM 44701T), isolated from a smear-ripened cheese.</title>
        <authorList>
            <consortium name="US DOE Joint Genome Institute (JGI-PGF)"/>
            <person name="Walter F."/>
            <person name="Albersmeier A."/>
            <person name="Kalinowski J."/>
            <person name="Ruckert C."/>
        </authorList>
    </citation>
    <scope>NUCLEOTIDE SEQUENCE</scope>
    <source>
        <strain evidence="2">JCM 3313</strain>
    </source>
</reference>
<evidence type="ECO:0000313" key="3">
    <source>
        <dbReference type="Proteomes" id="UP000639606"/>
    </source>
</evidence>
<name>A0A918AKK0_9PSEU</name>
<gene>
    <name evidence="2" type="ORF">GCM10010185_07770</name>
</gene>
<accession>A0A918AKK0</accession>
<reference evidence="2" key="2">
    <citation type="submission" date="2020-09" db="EMBL/GenBank/DDBJ databases">
        <authorList>
            <person name="Sun Q."/>
            <person name="Ohkuma M."/>
        </authorList>
    </citation>
    <scope>NUCLEOTIDE SEQUENCE</scope>
    <source>
        <strain evidence="2">JCM 3313</strain>
    </source>
</reference>
<protein>
    <recommendedName>
        <fullName evidence="1">DUF1707 domain-containing protein</fullName>
    </recommendedName>
</protein>
<dbReference type="Pfam" id="PF08044">
    <property type="entry name" value="DUF1707"/>
    <property type="match status" value="1"/>
</dbReference>
<dbReference type="PANTHER" id="PTHR40763:SF5">
    <property type="entry name" value="MEMBRANE PROTEIN"/>
    <property type="match status" value="1"/>
</dbReference>
<keyword evidence="3" id="KW-1185">Reference proteome</keyword>
<comment type="caution">
    <text evidence="2">The sequence shown here is derived from an EMBL/GenBank/DDBJ whole genome shotgun (WGS) entry which is preliminary data.</text>
</comment>
<proteinExistence type="predicted"/>
<dbReference type="PANTHER" id="PTHR40763">
    <property type="entry name" value="MEMBRANE PROTEIN-RELATED"/>
    <property type="match status" value="1"/>
</dbReference>
<organism evidence="2 3">
    <name type="scientific">Saccharothrix coeruleofusca</name>
    <dbReference type="NCBI Taxonomy" id="33919"/>
    <lineage>
        <taxon>Bacteria</taxon>
        <taxon>Bacillati</taxon>
        <taxon>Actinomycetota</taxon>
        <taxon>Actinomycetes</taxon>
        <taxon>Pseudonocardiales</taxon>
        <taxon>Pseudonocardiaceae</taxon>
        <taxon>Saccharothrix</taxon>
    </lineage>
</organism>